<reference evidence="1 2" key="1">
    <citation type="submission" date="2018-11" db="EMBL/GenBank/DDBJ databases">
        <title>Flavobacterium sp. nov., YIM 102600 draft genome.</title>
        <authorList>
            <person name="Li G."/>
            <person name="Jiang Y."/>
        </authorList>
    </citation>
    <scope>NUCLEOTIDE SEQUENCE [LARGE SCALE GENOMIC DNA]</scope>
    <source>
        <strain evidence="1 2">YIM 102600</strain>
    </source>
</reference>
<proteinExistence type="predicted"/>
<dbReference type="AlphaFoldDB" id="A0A3P3W4W1"/>
<dbReference type="OrthoDB" id="9811599at2"/>
<dbReference type="Proteomes" id="UP000271937">
    <property type="component" value="Unassembled WGS sequence"/>
</dbReference>
<dbReference type="EMBL" id="RQVR01000021">
    <property type="protein sequence ID" value="RRJ88976.1"/>
    <property type="molecule type" value="Genomic_DNA"/>
</dbReference>
<comment type="caution">
    <text evidence="1">The sequence shown here is derived from an EMBL/GenBank/DDBJ whole genome shotgun (WGS) entry which is preliminary data.</text>
</comment>
<organism evidence="1 2">
    <name type="scientific">Flavobacterium macacae</name>
    <dbReference type="NCBI Taxonomy" id="2488993"/>
    <lineage>
        <taxon>Bacteria</taxon>
        <taxon>Pseudomonadati</taxon>
        <taxon>Bacteroidota</taxon>
        <taxon>Flavobacteriia</taxon>
        <taxon>Flavobacteriales</taxon>
        <taxon>Flavobacteriaceae</taxon>
        <taxon>Flavobacterium</taxon>
    </lineage>
</organism>
<evidence type="ECO:0000313" key="2">
    <source>
        <dbReference type="Proteomes" id="UP000271937"/>
    </source>
</evidence>
<name>A0A3P3W4W1_9FLAO</name>
<evidence type="ECO:0000313" key="1">
    <source>
        <dbReference type="EMBL" id="RRJ88976.1"/>
    </source>
</evidence>
<dbReference type="RefSeq" id="WP_125013832.1">
    <property type="nucleotide sequence ID" value="NZ_RQVR01000021.1"/>
</dbReference>
<gene>
    <name evidence="1" type="ORF">EG849_14005</name>
</gene>
<accession>A0A3P3W4W1</accession>
<protein>
    <submittedName>
        <fullName evidence="1">Uncharacterized protein</fullName>
    </submittedName>
</protein>
<sequence>MMKIEQIHNFHIPVMGLAFTIDSPIRVAQFGIDSVISIVDDELMEKMNAFYSKKFQIPYTEITTKHFDYRAERTKSYLNLVSTIVEEKYHSFCTELAENKQSLVHFLEMLPQKSALKKSFSELISKNSESIESIKSFISKQLSPGSIDVNIMTKVDKANFNKKEALPMIYNDAHASLRGFAESNLSSSLVLSAGMNPSLYNYISEFKHFFPDENGNLKKKIILKVSDFRSAMIQGNYLAKKGIWVSEYRIESGLNCGGHAFATDGLLLGPIMEEFKNKKQELIDSAHKLMVSALTQKELIVPKETLPLKITVQGGVGTAEEHDFLIENYNADSIGWGSPFLLVPEATSTDLETRKMLIKAQENDFYRSGISPLGVPFNTVKGTTNETIKNHRIDLEKPGSSCPKKLLALSREFSDEGICTASRKLQQFKLQELETLKETLSAESYASQKDKITEKACLCVGLANTAYLENHIEIKGEKQGVVICPGPNLAYFDKEVSLREMVQHIYGYDSVLSENYRPNLFIKELQLYVNYLQKEMAETSEITKNSLKKWTLFKANLLEGINYYEKMFAETSFFTNQKELVLNQLANYKEEIISIEIPSQVVEN</sequence>
<keyword evidence="2" id="KW-1185">Reference proteome</keyword>